<dbReference type="EMBL" id="FOZU01000006">
    <property type="protein sequence ID" value="SFS69704.1"/>
    <property type="molecule type" value="Genomic_DNA"/>
</dbReference>
<sequence length="495" mass="57486">MNALEKALLIKELNLLIDGLEHRSLSFFEIAKSKSRLTEIFGLCDEPIFKKQILKFKSHTQPEKAAHDFAANTLYKLSFRGVFLQDSILEKVLYENADAGWAILYDAEKGWQIWLIPSANRTALVSEWGDLEEIYHWMLAQQQIYSCLQTDHELKQQALLEHQRVKAWTETEKKLKPSVHIAAEQNQTDTPDGIDHSPIMLDPQPPTMVIDSLVPQNENHTALHLEPPFLLNHHPEDKPVSAHLSIQETNLAKNLTQQSTPQSLMLKQHIAHIQPLYESNKPEQALYRLEILDSPEISQHADLLLYGPNVQRWQQLPIYLAEQINPQGRFIKYLVLLGTENQMQAIRLIHLFTDPYQHQPAAIKEIFWHHLQDSLTHLETLFDSYSQKATLIWNIEGYTPFIPAQLIQTQKFIQFEESPADIQTPLLLLKERHKIRLIHGQNRLNLSRTEWAYPYLLLERHQGVSWQLIQTILTQLASPIDCHQLYEVIQKYISD</sequence>
<dbReference type="Proteomes" id="UP000182827">
    <property type="component" value="Unassembled WGS sequence"/>
</dbReference>
<dbReference type="AlphaFoldDB" id="A0A1I6RYE6"/>
<organism evidence="1 2">
    <name type="scientific">Acinetobacter bohemicus</name>
    <dbReference type="NCBI Taxonomy" id="1435036"/>
    <lineage>
        <taxon>Bacteria</taxon>
        <taxon>Pseudomonadati</taxon>
        <taxon>Pseudomonadota</taxon>
        <taxon>Gammaproteobacteria</taxon>
        <taxon>Moraxellales</taxon>
        <taxon>Moraxellaceae</taxon>
        <taxon>Acinetobacter</taxon>
    </lineage>
</organism>
<name>A0A1I6RYE6_9GAMM</name>
<dbReference type="RefSeq" id="WP_074944909.1">
    <property type="nucleotide sequence ID" value="NZ_FOZU01000006.1"/>
</dbReference>
<accession>A0A1I6RYE6</accession>
<gene>
    <name evidence="1" type="ORF">SAMN05444586_100622</name>
</gene>
<reference evidence="2" key="1">
    <citation type="submission" date="2016-10" db="EMBL/GenBank/DDBJ databases">
        <authorList>
            <person name="Varghese N."/>
            <person name="Submissions S."/>
        </authorList>
    </citation>
    <scope>NUCLEOTIDE SEQUENCE [LARGE SCALE GENOMIC DNA]</scope>
    <source>
        <strain evidence="2">ANC 5076</strain>
    </source>
</reference>
<evidence type="ECO:0000313" key="2">
    <source>
        <dbReference type="Proteomes" id="UP000182827"/>
    </source>
</evidence>
<proteinExistence type="predicted"/>
<protein>
    <submittedName>
        <fullName evidence="1">Uncharacterized protein</fullName>
    </submittedName>
</protein>
<keyword evidence="2" id="KW-1185">Reference proteome</keyword>
<evidence type="ECO:0000313" key="1">
    <source>
        <dbReference type="EMBL" id="SFS69704.1"/>
    </source>
</evidence>